<organism evidence="2 3">
    <name type="scientific">Macrolepiota fuliginosa MF-IS2</name>
    <dbReference type="NCBI Taxonomy" id="1400762"/>
    <lineage>
        <taxon>Eukaryota</taxon>
        <taxon>Fungi</taxon>
        <taxon>Dikarya</taxon>
        <taxon>Basidiomycota</taxon>
        <taxon>Agaricomycotina</taxon>
        <taxon>Agaricomycetes</taxon>
        <taxon>Agaricomycetidae</taxon>
        <taxon>Agaricales</taxon>
        <taxon>Agaricineae</taxon>
        <taxon>Agaricaceae</taxon>
        <taxon>Macrolepiota</taxon>
    </lineage>
</organism>
<evidence type="ECO:0000313" key="2">
    <source>
        <dbReference type="EMBL" id="KAF9440427.1"/>
    </source>
</evidence>
<keyword evidence="3" id="KW-1185">Reference proteome</keyword>
<dbReference type="Proteomes" id="UP000807342">
    <property type="component" value="Unassembled WGS sequence"/>
</dbReference>
<dbReference type="OrthoDB" id="3253416at2759"/>
<accession>A0A9P5WZ65</accession>
<feature type="coiled-coil region" evidence="1">
    <location>
        <begin position="46"/>
        <end position="73"/>
    </location>
</feature>
<evidence type="ECO:0000313" key="3">
    <source>
        <dbReference type="Proteomes" id="UP000807342"/>
    </source>
</evidence>
<comment type="caution">
    <text evidence="2">The sequence shown here is derived from an EMBL/GenBank/DDBJ whole genome shotgun (WGS) entry which is preliminary data.</text>
</comment>
<keyword evidence="1" id="KW-0175">Coiled coil</keyword>
<evidence type="ECO:0000256" key="1">
    <source>
        <dbReference type="SAM" id="Coils"/>
    </source>
</evidence>
<gene>
    <name evidence="2" type="ORF">P691DRAFT_767779</name>
</gene>
<sequence>MLGTVPTTTTQQAVGEPGLQPLQMLPVIPRNHISNCQDKFRAALSQKNHQQKLQALAEDIQALNREHDHAVAELAKKHCKKVQYICQLVNHWINYKKEQKLSLWNGLIHLKAKELNEGLPAGQHTSLANIWKALVTDKNLKPENLMRQQQKDIVASL</sequence>
<reference evidence="2" key="1">
    <citation type="submission" date="2020-11" db="EMBL/GenBank/DDBJ databases">
        <authorList>
            <consortium name="DOE Joint Genome Institute"/>
            <person name="Ahrendt S."/>
            <person name="Riley R."/>
            <person name="Andreopoulos W."/>
            <person name="Labutti K."/>
            <person name="Pangilinan J."/>
            <person name="Ruiz-Duenas F.J."/>
            <person name="Barrasa J.M."/>
            <person name="Sanchez-Garcia M."/>
            <person name="Camarero S."/>
            <person name="Miyauchi S."/>
            <person name="Serrano A."/>
            <person name="Linde D."/>
            <person name="Babiker R."/>
            <person name="Drula E."/>
            <person name="Ayuso-Fernandez I."/>
            <person name="Pacheco R."/>
            <person name="Padilla G."/>
            <person name="Ferreira P."/>
            <person name="Barriuso J."/>
            <person name="Kellner H."/>
            <person name="Castanera R."/>
            <person name="Alfaro M."/>
            <person name="Ramirez L."/>
            <person name="Pisabarro A.G."/>
            <person name="Kuo A."/>
            <person name="Tritt A."/>
            <person name="Lipzen A."/>
            <person name="He G."/>
            <person name="Yan M."/>
            <person name="Ng V."/>
            <person name="Cullen D."/>
            <person name="Martin F."/>
            <person name="Rosso M.-N."/>
            <person name="Henrissat B."/>
            <person name="Hibbett D."/>
            <person name="Martinez A.T."/>
            <person name="Grigoriev I.V."/>
        </authorList>
    </citation>
    <scope>NUCLEOTIDE SEQUENCE</scope>
    <source>
        <strain evidence="2">MF-IS2</strain>
    </source>
</reference>
<protein>
    <submittedName>
        <fullName evidence="2">Uncharacterized protein</fullName>
    </submittedName>
</protein>
<name>A0A9P5WZ65_9AGAR</name>
<dbReference type="EMBL" id="MU152533">
    <property type="protein sequence ID" value="KAF9440427.1"/>
    <property type="molecule type" value="Genomic_DNA"/>
</dbReference>
<proteinExistence type="predicted"/>
<dbReference type="AlphaFoldDB" id="A0A9P5WZ65"/>